<dbReference type="STRING" id="698492.A0A0E9NT34"/>
<keyword evidence="1" id="KW-0812">Transmembrane</keyword>
<accession>A0A0E9NT34</accession>
<dbReference type="InterPro" id="IPR052061">
    <property type="entry name" value="PTE-AB_protein"/>
</dbReference>
<feature type="domain" description="Thioesterase" evidence="2">
    <location>
        <begin position="162"/>
        <end position="217"/>
    </location>
</feature>
<reference evidence="3 4" key="3">
    <citation type="journal article" date="2015" name="Genome Announc.">
        <title>Draft Genome Sequence of the Archiascomycetous Yeast Saitoella complicata.</title>
        <authorList>
            <person name="Yamauchi K."/>
            <person name="Kondo S."/>
            <person name="Hamamoto M."/>
            <person name="Takahashi Y."/>
            <person name="Ogura Y."/>
            <person name="Hayashi T."/>
            <person name="Nishida H."/>
        </authorList>
    </citation>
    <scope>NUCLEOTIDE SEQUENCE [LARGE SCALE GENOMIC DNA]</scope>
    <source>
        <strain evidence="3 4">NRRL Y-17804</strain>
    </source>
</reference>
<evidence type="ECO:0000256" key="1">
    <source>
        <dbReference type="SAM" id="Phobius"/>
    </source>
</evidence>
<organism evidence="3 4">
    <name type="scientific">Saitoella complicata (strain BCRC 22490 / CBS 7301 / JCM 7358 / NBRC 10748 / NRRL Y-17804)</name>
    <dbReference type="NCBI Taxonomy" id="698492"/>
    <lineage>
        <taxon>Eukaryota</taxon>
        <taxon>Fungi</taxon>
        <taxon>Dikarya</taxon>
        <taxon>Ascomycota</taxon>
        <taxon>Taphrinomycotina</taxon>
        <taxon>Taphrinomycotina incertae sedis</taxon>
        <taxon>Saitoella</taxon>
    </lineage>
</organism>
<dbReference type="AlphaFoldDB" id="A0A0E9NT34"/>
<proteinExistence type="predicted"/>
<dbReference type="Pfam" id="PF03061">
    <property type="entry name" value="4HBT"/>
    <property type="match status" value="1"/>
</dbReference>
<dbReference type="CDD" id="cd03443">
    <property type="entry name" value="PaaI_thioesterase"/>
    <property type="match status" value="1"/>
</dbReference>
<keyword evidence="1" id="KW-0472">Membrane</keyword>
<dbReference type="SUPFAM" id="SSF54637">
    <property type="entry name" value="Thioesterase/thiol ester dehydrase-isomerase"/>
    <property type="match status" value="1"/>
</dbReference>
<protein>
    <recommendedName>
        <fullName evidence="2">Thioesterase domain-containing protein</fullName>
    </recommendedName>
</protein>
<dbReference type="PANTHER" id="PTHR47260:SF1">
    <property type="entry name" value="UPF0644 PROTEIN PB2B4.06"/>
    <property type="match status" value="1"/>
</dbReference>
<comment type="caution">
    <text evidence="3">The sequence shown here is derived from an EMBL/GenBank/DDBJ whole genome shotgun (WGS) entry which is preliminary data.</text>
</comment>
<evidence type="ECO:0000313" key="3">
    <source>
        <dbReference type="EMBL" id="GAO52846.1"/>
    </source>
</evidence>
<reference evidence="3 4" key="2">
    <citation type="journal article" date="2014" name="J. Gen. Appl. Microbiol.">
        <title>The early diverging ascomycetous budding yeast Saitoella complicata has three histone deacetylases belonging to the Clr6, Hos2, and Rpd3 lineages.</title>
        <authorList>
            <person name="Nishida H."/>
            <person name="Matsumoto T."/>
            <person name="Kondo S."/>
            <person name="Hamamoto M."/>
            <person name="Yoshikawa H."/>
        </authorList>
    </citation>
    <scope>NUCLEOTIDE SEQUENCE [LARGE SCALE GENOMIC DNA]</scope>
    <source>
        <strain evidence="3 4">NRRL Y-17804</strain>
    </source>
</reference>
<dbReference type="EMBL" id="BACD03000095">
    <property type="protein sequence ID" value="GAO52846.1"/>
    <property type="molecule type" value="Genomic_DNA"/>
</dbReference>
<dbReference type="InterPro" id="IPR006683">
    <property type="entry name" value="Thioestr_dom"/>
</dbReference>
<feature type="transmembrane region" description="Helical" evidence="1">
    <location>
        <begin position="36"/>
        <end position="54"/>
    </location>
</feature>
<keyword evidence="1" id="KW-1133">Transmembrane helix</keyword>
<dbReference type="PANTHER" id="PTHR47260">
    <property type="entry name" value="UPF0644 PROTEIN PB2B4.06"/>
    <property type="match status" value="1"/>
</dbReference>
<gene>
    <name evidence="3" type="ORF">G7K_6912-t1</name>
</gene>
<dbReference type="InterPro" id="IPR029069">
    <property type="entry name" value="HotDog_dom_sf"/>
</dbReference>
<reference evidence="3 4" key="1">
    <citation type="journal article" date="2011" name="J. Gen. Appl. Microbiol.">
        <title>Draft genome sequencing of the enigmatic yeast Saitoella complicata.</title>
        <authorList>
            <person name="Nishida H."/>
            <person name="Hamamoto M."/>
            <person name="Sugiyama J."/>
        </authorList>
    </citation>
    <scope>NUCLEOTIDE SEQUENCE [LARGE SCALE GENOMIC DNA]</scope>
    <source>
        <strain evidence="3 4">NRRL Y-17804</strain>
    </source>
</reference>
<evidence type="ECO:0000259" key="2">
    <source>
        <dbReference type="Pfam" id="PF03061"/>
    </source>
</evidence>
<dbReference type="Proteomes" id="UP000033140">
    <property type="component" value="Unassembled WGS sequence"/>
</dbReference>
<sequence>MIPRIRPDLPRRLTRFVCTTPPPAPTSTATRTTLRLALLATAFFTIGYTTSYLLPHPMLHFHRQTALPLPNSADESTYLHRLRTQVFTSTLVARLQSDPAWKMEEGFSEHGMEMAAEGRMLTEGALGGVGRLSGRWMWVNDGTHEVVAVAHLGPQLCGFPSITHGGLLATLLDETLGRVAISAFPAGKSVVTASLDIKYKAPTMVDQVVVIKGNVKAREGEGERRVRVEGRVEALEGGAVFVGDALDDTGHCLSSAELVHCGPLMRSKTLGIASSCLRWRPNPLQTTTLQTVKRLYKPTHVYSRLLTSRIPLHLSKHVLNARYPPPRLGCKHSQADPISTTSRNLNLLLSLLVLKKRRCRVRSMGIWRRTSPAVQINGSTPPCQQRTSPSLISPSRWRCSLRYGLGSATNGP</sequence>
<dbReference type="Gene3D" id="3.10.129.10">
    <property type="entry name" value="Hotdog Thioesterase"/>
    <property type="match status" value="1"/>
</dbReference>
<evidence type="ECO:0000313" key="4">
    <source>
        <dbReference type="Proteomes" id="UP000033140"/>
    </source>
</evidence>
<name>A0A0E9NT34_SAICN</name>
<keyword evidence="4" id="KW-1185">Reference proteome</keyword>